<comment type="caution">
    <text evidence="4">The sequence shown here is derived from an EMBL/GenBank/DDBJ whole genome shotgun (WGS) entry which is preliminary data.</text>
</comment>
<dbReference type="PANTHER" id="PTHR15830:SF10">
    <property type="entry name" value="TELOMERE LENGTH REGULATION PROTEIN TEL2 HOMOLOG"/>
    <property type="match status" value="1"/>
</dbReference>
<name>J5SYU9_TRIAS</name>
<accession>J5SYU9</accession>
<feature type="compositionally biased region" description="Basic and acidic residues" evidence="2">
    <location>
        <begin position="542"/>
        <end position="554"/>
    </location>
</feature>
<dbReference type="AlphaFoldDB" id="J5SYU9"/>
<feature type="domain" description="Telomere length regulation protein conserved" evidence="3">
    <location>
        <begin position="614"/>
        <end position="725"/>
    </location>
</feature>
<dbReference type="InterPro" id="IPR051970">
    <property type="entry name" value="TEL2_Regulation"/>
</dbReference>
<evidence type="ECO:0000259" key="3">
    <source>
        <dbReference type="Pfam" id="PF10193"/>
    </source>
</evidence>
<feature type="region of interest" description="Disordered" evidence="2">
    <location>
        <begin position="457"/>
        <end position="491"/>
    </location>
</feature>
<protein>
    <submittedName>
        <fullName evidence="4">Telomeric DNA binding protein</fullName>
    </submittedName>
</protein>
<feature type="region of interest" description="Disordered" evidence="2">
    <location>
        <begin position="505"/>
        <end position="593"/>
    </location>
</feature>
<dbReference type="EMBL" id="ALBS01000207">
    <property type="protein sequence ID" value="EJT48266.1"/>
    <property type="molecule type" value="Genomic_DNA"/>
</dbReference>
<evidence type="ECO:0000313" key="4">
    <source>
        <dbReference type="EMBL" id="EJT48266.1"/>
    </source>
</evidence>
<comment type="similarity">
    <text evidence="1">Belongs to the TEL2 family.</text>
</comment>
<feature type="compositionally biased region" description="Low complexity" evidence="2">
    <location>
        <begin position="581"/>
        <end position="590"/>
    </location>
</feature>
<dbReference type="InterPro" id="IPR038528">
    <property type="entry name" value="TEL2_C_sf"/>
</dbReference>
<feature type="compositionally biased region" description="Low complexity" evidence="2">
    <location>
        <begin position="464"/>
        <end position="473"/>
    </location>
</feature>
<dbReference type="Proteomes" id="UP000002748">
    <property type="component" value="Unassembled WGS sequence"/>
</dbReference>
<dbReference type="GO" id="GO:0042162">
    <property type="term" value="F:telomeric DNA binding"/>
    <property type="evidence" value="ECO:0007669"/>
    <property type="project" value="TreeGrafter"/>
</dbReference>
<proteinExistence type="inferred from homology"/>
<gene>
    <name evidence="4" type="ORF">A1Q1_02685</name>
</gene>
<reference evidence="4 5" key="1">
    <citation type="journal article" date="2012" name="Eukaryot. Cell">
        <title>Draft genome sequence of CBS 2479, the standard type strain of Trichosporon asahii.</title>
        <authorList>
            <person name="Yang R.Y."/>
            <person name="Li H.T."/>
            <person name="Zhu H."/>
            <person name="Zhou G.P."/>
            <person name="Wang M."/>
            <person name="Wang L."/>
        </authorList>
    </citation>
    <scope>NUCLEOTIDE SEQUENCE [LARGE SCALE GENOMIC DNA]</scope>
    <source>
        <strain evidence="5">ATCC 90039 / CBS 2479 / JCM 2466 / KCTC 7840 / NCYC 2677 / UAMH 7654</strain>
    </source>
</reference>
<dbReference type="VEuPathDB" id="FungiDB:A1Q1_02685"/>
<dbReference type="GeneID" id="25986198"/>
<sequence>MDDPAEALKGLRDSLRSGIGDADEYTFQLSSVLDAIGLGPMSAPSSDNDRTIQRFLPTVQQRLLSTIPTFLPALDQRGRKLLDSFFCPTPSASTAPLARQVALAAYLTLTAALAPAPPTPLPMEAREFVLDTLASLAQAYSIDALYWATHGRDPTPLLWEDGVRVSTSLPSKVANAVGRWKEGGWAGDVPAVLVPRAYFDNYVRRLEGLLWEVSQNSLDLASLREVLEKLGRLGLFSIAPATEIDTPTPSFFPAFLPSALEHLHPPPGSPLPPYPDSFFPDLLLPLSDANLKAFVAGLLVHLASRISPPFTTPMAADRPSESVKRAALVMNQIIGKPDTGSDAWRAVVGALLSKSVSAEGTMDVMRRIAAAWAGSGSIAAKHAFLDAILEAWCDPKHIKYASYASQYTYLFHPEPKIRRLGMLIAEIMSERTIEEGCDDAPGPSEEDQMKELQDKLMGEQDPSKAAPKAPGGPKRLKFGFKGAWDGDGEGKEEARVLRSGVGIRDDDASLSDAGDWQLGWRDGQQAADKRQGTEQAVPKLKAKAERQGRSTDKKPRPKVVMLDPDQEADPLQGYDSDGTGSSRSRSPSPSYLAEVTADPTLALDAAKKKKLKRPVYVRQLAELLRDKDSPESIELALTYGEPLIRAKRNFGGEVVENAVSVAGAAIALANPFHLDDFENKRQRLITALVACSPTNVPPFLAQQYFSQSYSLLQKGVMLTALAMGARELAGLSAPETRTKKVDFPSKMLPSHLHEKYITSTDVQNSGQGQLEGAISGMRNLLLSKGAAAGEAHPDIARQKRLTVGQTKRRKVAEEGSLASRQMSQSTPSQQTAVIPYAQVAGEYFILPLVNRFWEYFQNASVRSRTLGDRYRGAGTGMVLSPSALEKFLLTLALLTHAARHAPSFLSVLAPAVLELSVTVGARHRPAAQTLIAADSSAHPASAGQAASSQDGDGGDAQVVGSALELALAALDASVELDAGRTLALDHAELVLAVGEWAHGAFEREQAGLKNAGAGGSREGRVRADAAGVVVKIAEIGEKWGAMR</sequence>
<dbReference type="OrthoDB" id="10254187at2759"/>
<dbReference type="Gene3D" id="1.25.40.720">
    <property type="entry name" value="Telomere length regulation protein 2, C-terminal domain"/>
    <property type="match status" value="1"/>
</dbReference>
<evidence type="ECO:0000256" key="1">
    <source>
        <dbReference type="ARBA" id="ARBA00006133"/>
    </source>
</evidence>
<evidence type="ECO:0000256" key="2">
    <source>
        <dbReference type="SAM" id="MobiDB-lite"/>
    </source>
</evidence>
<organism evidence="4 5">
    <name type="scientific">Trichosporon asahii var. asahii (strain ATCC 90039 / CBS 2479 / JCM 2466 / KCTC 7840 / NBRC 103889/ NCYC 2677 / UAMH 7654)</name>
    <name type="common">Yeast</name>
    <dbReference type="NCBI Taxonomy" id="1186058"/>
    <lineage>
        <taxon>Eukaryota</taxon>
        <taxon>Fungi</taxon>
        <taxon>Dikarya</taxon>
        <taxon>Basidiomycota</taxon>
        <taxon>Agaricomycotina</taxon>
        <taxon>Tremellomycetes</taxon>
        <taxon>Trichosporonales</taxon>
        <taxon>Trichosporonaceae</taxon>
        <taxon>Trichosporon</taxon>
    </lineage>
</organism>
<dbReference type="Pfam" id="PF10193">
    <property type="entry name" value="Telomere_reg-2"/>
    <property type="match status" value="1"/>
</dbReference>
<dbReference type="KEGG" id="tasa:A1Q1_02685"/>
<dbReference type="GO" id="GO:0005829">
    <property type="term" value="C:cytosol"/>
    <property type="evidence" value="ECO:0007669"/>
    <property type="project" value="TreeGrafter"/>
</dbReference>
<evidence type="ECO:0000313" key="5">
    <source>
        <dbReference type="Proteomes" id="UP000002748"/>
    </source>
</evidence>
<dbReference type="GO" id="GO:0051083">
    <property type="term" value="P:'de novo' cotranslational protein folding"/>
    <property type="evidence" value="ECO:0007669"/>
    <property type="project" value="TreeGrafter"/>
</dbReference>
<dbReference type="GO" id="GO:0051879">
    <property type="term" value="F:Hsp90 protein binding"/>
    <property type="evidence" value="ECO:0007669"/>
    <property type="project" value="TreeGrafter"/>
</dbReference>
<dbReference type="HOGENOM" id="CLU_011808_0_0_1"/>
<dbReference type="InterPro" id="IPR019337">
    <property type="entry name" value="Telomere_length_regulation_dom"/>
</dbReference>
<dbReference type="PANTHER" id="PTHR15830">
    <property type="entry name" value="TELOMERE LENGTH REGULATION PROTEIN TEL2 FAMILY MEMBER"/>
    <property type="match status" value="1"/>
</dbReference>
<feature type="region of interest" description="Disordered" evidence="2">
    <location>
        <begin position="802"/>
        <end position="826"/>
    </location>
</feature>
<dbReference type="RefSeq" id="XP_014179421.1">
    <property type="nucleotide sequence ID" value="XM_014323946.1"/>
</dbReference>